<keyword evidence="2" id="KW-1185">Reference proteome</keyword>
<dbReference type="OrthoDB" id="3268479at2"/>
<comment type="caution">
    <text evidence="1">The sequence shown here is derived from an EMBL/GenBank/DDBJ whole genome shotgun (WGS) entry which is preliminary data.</text>
</comment>
<proteinExistence type="predicted"/>
<dbReference type="EMBL" id="BMHA01000003">
    <property type="protein sequence ID" value="GGI04741.1"/>
    <property type="molecule type" value="Genomic_DNA"/>
</dbReference>
<evidence type="ECO:0000313" key="2">
    <source>
        <dbReference type="Proteomes" id="UP000650511"/>
    </source>
</evidence>
<accession>A0A8J3A8U2</accession>
<name>A0A8J3A8U2_9ACTN</name>
<reference evidence="1" key="1">
    <citation type="journal article" date="2014" name="Int. J. Syst. Evol. Microbiol.">
        <title>Complete genome sequence of Corynebacterium casei LMG S-19264T (=DSM 44701T), isolated from a smear-ripened cheese.</title>
        <authorList>
            <consortium name="US DOE Joint Genome Institute (JGI-PGF)"/>
            <person name="Walter F."/>
            <person name="Albersmeier A."/>
            <person name="Kalinowski J."/>
            <person name="Ruckert C."/>
        </authorList>
    </citation>
    <scope>NUCLEOTIDE SEQUENCE</scope>
    <source>
        <strain evidence="1">CGMCC 1.14988</strain>
    </source>
</reference>
<dbReference type="AlphaFoldDB" id="A0A8J3A8U2"/>
<dbReference type="Proteomes" id="UP000650511">
    <property type="component" value="Unassembled WGS sequence"/>
</dbReference>
<sequence>MSRAFRRQGDAIRMDLEPVEVDLLHSLRDGLREALVGHDVDDPIVRRLFPTAVSGDGEADRELRRLLHDELLTGRLRGLEELTALLEGGVQQRGRLRVRLTFEDATLVLGVLNDLRLAIGARVGIEDLARDGLDPDDPVVHRLAVMDHLAWLQEQLLAILDPASVSHDDDAPE</sequence>
<evidence type="ECO:0000313" key="1">
    <source>
        <dbReference type="EMBL" id="GGI04741.1"/>
    </source>
</evidence>
<dbReference type="Pfam" id="PF09438">
    <property type="entry name" value="DUF2017"/>
    <property type="match status" value="1"/>
</dbReference>
<reference evidence="1" key="2">
    <citation type="submission" date="2020-09" db="EMBL/GenBank/DDBJ databases">
        <authorList>
            <person name="Sun Q."/>
            <person name="Zhou Y."/>
        </authorList>
    </citation>
    <scope>NUCLEOTIDE SEQUENCE</scope>
    <source>
        <strain evidence="1">CGMCC 1.14988</strain>
    </source>
</reference>
<dbReference type="InterPro" id="IPR018561">
    <property type="entry name" value="AosR"/>
</dbReference>
<protein>
    <recommendedName>
        <fullName evidence="3">DUF2017 domain-containing protein</fullName>
    </recommendedName>
</protein>
<gene>
    <name evidence="1" type="ORF">GCM10011354_10610</name>
</gene>
<organism evidence="1 2">
    <name type="scientific">Egicoccus halophilus</name>
    <dbReference type="NCBI Taxonomy" id="1670830"/>
    <lineage>
        <taxon>Bacteria</taxon>
        <taxon>Bacillati</taxon>
        <taxon>Actinomycetota</taxon>
        <taxon>Nitriliruptoria</taxon>
        <taxon>Egicoccales</taxon>
        <taxon>Egicoccaceae</taxon>
        <taxon>Egicoccus</taxon>
    </lineage>
</organism>
<evidence type="ECO:0008006" key="3">
    <source>
        <dbReference type="Google" id="ProtNLM"/>
    </source>
</evidence>
<dbReference type="RefSeq" id="WP_130649766.1">
    <property type="nucleotide sequence ID" value="NZ_BMHA01000003.1"/>
</dbReference>